<keyword evidence="2" id="KW-1185">Reference proteome</keyword>
<protein>
    <submittedName>
        <fullName evidence="1">Flavin-containing monooxygenase</fullName>
        <ecNumber evidence="1">1.14.13.-</ecNumber>
    </submittedName>
</protein>
<keyword evidence="1" id="KW-0503">Monooxygenase</keyword>
<sequence>VALALLRAQVRDPGLRRKLTPDYPAGCKRVLFANDYYPALTQPNVTVETEDIKEVTPTGIRTTSGEHEVDTIIYGTGFHTLDMLAPMRITGADGQDLHTDAWAGGARAYLGITVPGFPNMFLMYGPNTNLGAGSIIYMLERQARYIARILGQPW</sequence>
<dbReference type="EC" id="1.14.13.-" evidence="1"/>
<dbReference type="PANTHER" id="PTHR42877">
    <property type="entry name" value="L-ORNITHINE N(5)-MONOOXYGENASE-RELATED"/>
    <property type="match status" value="1"/>
</dbReference>
<dbReference type="EMBL" id="JBHTIS010003282">
    <property type="protein sequence ID" value="MFD1051037.1"/>
    <property type="molecule type" value="Genomic_DNA"/>
</dbReference>
<accession>A0ABW3MLW7</accession>
<gene>
    <name evidence="1" type="ORF">ACFQ1S_38665</name>
</gene>
<dbReference type="PANTHER" id="PTHR42877:SF4">
    <property type="entry name" value="FAD_NAD(P)-BINDING DOMAIN-CONTAINING PROTEIN-RELATED"/>
    <property type="match status" value="1"/>
</dbReference>
<reference evidence="2" key="1">
    <citation type="journal article" date="2019" name="Int. J. Syst. Evol. Microbiol.">
        <title>The Global Catalogue of Microorganisms (GCM) 10K type strain sequencing project: providing services to taxonomists for standard genome sequencing and annotation.</title>
        <authorList>
            <consortium name="The Broad Institute Genomics Platform"/>
            <consortium name="The Broad Institute Genome Sequencing Center for Infectious Disease"/>
            <person name="Wu L."/>
            <person name="Ma J."/>
        </authorList>
    </citation>
    <scope>NUCLEOTIDE SEQUENCE [LARGE SCALE GENOMIC DNA]</scope>
    <source>
        <strain evidence="2">JCM 31486</strain>
    </source>
</reference>
<evidence type="ECO:0000313" key="1">
    <source>
        <dbReference type="EMBL" id="MFD1051037.1"/>
    </source>
</evidence>
<organism evidence="1 2">
    <name type="scientific">Kibdelosporangium lantanae</name>
    <dbReference type="NCBI Taxonomy" id="1497396"/>
    <lineage>
        <taxon>Bacteria</taxon>
        <taxon>Bacillati</taxon>
        <taxon>Actinomycetota</taxon>
        <taxon>Actinomycetes</taxon>
        <taxon>Pseudonocardiales</taxon>
        <taxon>Pseudonocardiaceae</taxon>
        <taxon>Kibdelosporangium</taxon>
    </lineage>
</organism>
<dbReference type="GO" id="GO:0004497">
    <property type="term" value="F:monooxygenase activity"/>
    <property type="evidence" value="ECO:0007669"/>
    <property type="project" value="UniProtKB-KW"/>
</dbReference>
<feature type="non-terminal residue" evidence="1">
    <location>
        <position position="1"/>
    </location>
</feature>
<dbReference type="SUPFAM" id="SSF51905">
    <property type="entry name" value="FAD/NAD(P)-binding domain"/>
    <property type="match status" value="1"/>
</dbReference>
<dbReference type="InterPro" id="IPR036188">
    <property type="entry name" value="FAD/NAD-bd_sf"/>
</dbReference>
<dbReference type="InterPro" id="IPR051209">
    <property type="entry name" value="FAD-bind_Monooxygenase_sf"/>
</dbReference>
<name>A0ABW3MLW7_9PSEU</name>
<evidence type="ECO:0000313" key="2">
    <source>
        <dbReference type="Proteomes" id="UP001597045"/>
    </source>
</evidence>
<keyword evidence="1" id="KW-0560">Oxidoreductase</keyword>
<comment type="caution">
    <text evidence="1">The sequence shown here is derived from an EMBL/GenBank/DDBJ whole genome shotgun (WGS) entry which is preliminary data.</text>
</comment>
<dbReference type="Gene3D" id="3.50.50.60">
    <property type="entry name" value="FAD/NAD(P)-binding domain"/>
    <property type="match status" value="1"/>
</dbReference>
<dbReference type="Proteomes" id="UP001597045">
    <property type="component" value="Unassembled WGS sequence"/>
</dbReference>
<proteinExistence type="predicted"/>